<proteinExistence type="predicted"/>
<evidence type="ECO:0000313" key="1">
    <source>
        <dbReference type="EMBL" id="CAF1173938.1"/>
    </source>
</evidence>
<protein>
    <submittedName>
        <fullName evidence="1">Uncharacterized protein</fullName>
    </submittedName>
</protein>
<evidence type="ECO:0000313" key="2">
    <source>
        <dbReference type="Proteomes" id="UP000663852"/>
    </source>
</evidence>
<dbReference type="EMBL" id="CAJNOJ010000132">
    <property type="protein sequence ID" value="CAF1173938.1"/>
    <property type="molecule type" value="Genomic_DNA"/>
</dbReference>
<name>A0A814UDX0_ADIRI</name>
<dbReference type="Proteomes" id="UP000663852">
    <property type="component" value="Unassembled WGS sequence"/>
</dbReference>
<reference evidence="1" key="1">
    <citation type="submission" date="2021-02" db="EMBL/GenBank/DDBJ databases">
        <authorList>
            <person name="Nowell W R."/>
        </authorList>
    </citation>
    <scope>NUCLEOTIDE SEQUENCE</scope>
</reference>
<organism evidence="1 2">
    <name type="scientific">Adineta ricciae</name>
    <name type="common">Rotifer</name>
    <dbReference type="NCBI Taxonomy" id="249248"/>
    <lineage>
        <taxon>Eukaryota</taxon>
        <taxon>Metazoa</taxon>
        <taxon>Spiralia</taxon>
        <taxon>Gnathifera</taxon>
        <taxon>Rotifera</taxon>
        <taxon>Eurotatoria</taxon>
        <taxon>Bdelloidea</taxon>
        <taxon>Adinetida</taxon>
        <taxon>Adinetidae</taxon>
        <taxon>Adineta</taxon>
    </lineage>
</organism>
<accession>A0A814UDX0</accession>
<gene>
    <name evidence="1" type="ORF">EDS130_LOCUS23850</name>
</gene>
<sequence>MNETPFHIDRVQRLTTPQVIQYKPSTTIQPSIGSIFQTRLALGREDSPEEKSFHINQLRHPAMKHSSTNERVWAWI</sequence>
<comment type="caution">
    <text evidence="1">The sequence shown here is derived from an EMBL/GenBank/DDBJ whole genome shotgun (WGS) entry which is preliminary data.</text>
</comment>
<dbReference type="AlphaFoldDB" id="A0A814UDX0"/>